<organism evidence="1 2">
    <name type="scientific">Pseudomonas quercus</name>
    <dbReference type="NCBI Taxonomy" id="2722792"/>
    <lineage>
        <taxon>Bacteria</taxon>
        <taxon>Pseudomonadati</taxon>
        <taxon>Pseudomonadota</taxon>
        <taxon>Gammaproteobacteria</taxon>
        <taxon>Pseudomonadales</taxon>
        <taxon>Pseudomonadaceae</taxon>
        <taxon>Pseudomonas</taxon>
    </lineage>
</organism>
<reference evidence="1 2" key="1">
    <citation type="submission" date="2020-03" db="EMBL/GenBank/DDBJ databases">
        <authorList>
            <person name="Wang L."/>
            <person name="He N."/>
            <person name="Li Y."/>
            <person name="Fang Y."/>
            <person name="Zhang F."/>
        </authorList>
    </citation>
    <scope>NUCLEOTIDE SEQUENCE [LARGE SCALE GENOMIC DNA]</scope>
    <source>
        <strain evidence="2">hsmgli-8</strain>
    </source>
</reference>
<evidence type="ECO:0000313" key="2">
    <source>
        <dbReference type="Proteomes" id="UP000746535"/>
    </source>
</evidence>
<proteinExistence type="predicted"/>
<accession>A0ABX0YF45</accession>
<dbReference type="EMBL" id="JAAVJI010000008">
    <property type="protein sequence ID" value="NJP02025.1"/>
    <property type="molecule type" value="Genomic_DNA"/>
</dbReference>
<sequence length="76" mass="8428">MQSELERVILTRLLHAHPKGLGKEILDDHRGAEQVQLCVQTLRDKGLIHTPEDDKMVYPVKLSASGVEAAKACELP</sequence>
<dbReference type="Proteomes" id="UP000746535">
    <property type="component" value="Unassembled WGS sequence"/>
</dbReference>
<dbReference type="RefSeq" id="WP_168084596.1">
    <property type="nucleotide sequence ID" value="NZ_JAAVJI010000008.1"/>
</dbReference>
<comment type="caution">
    <text evidence="1">The sequence shown here is derived from an EMBL/GenBank/DDBJ whole genome shotgun (WGS) entry which is preliminary data.</text>
</comment>
<name>A0ABX0YF45_9PSED</name>
<evidence type="ECO:0000313" key="1">
    <source>
        <dbReference type="EMBL" id="NJP02025.1"/>
    </source>
</evidence>
<keyword evidence="2" id="KW-1185">Reference proteome</keyword>
<protein>
    <submittedName>
        <fullName evidence="1">Uncharacterized protein</fullName>
    </submittedName>
</protein>
<gene>
    <name evidence="1" type="ORF">HBH25_14340</name>
</gene>